<accession>A0A8D8YV74</accession>
<proteinExistence type="predicted"/>
<dbReference type="EMBL" id="HBUF01232072">
    <property type="protein sequence ID" value="CAG6673780.1"/>
    <property type="molecule type" value="Transcribed_RNA"/>
</dbReference>
<dbReference type="EMBL" id="HBUF01509358">
    <property type="protein sequence ID" value="CAG6746373.1"/>
    <property type="molecule type" value="Transcribed_RNA"/>
</dbReference>
<dbReference type="EMBL" id="HBUF01396448">
    <property type="protein sequence ID" value="CAG6735662.1"/>
    <property type="molecule type" value="Transcribed_RNA"/>
</dbReference>
<dbReference type="AlphaFoldDB" id="A0A8D8YV74"/>
<name>A0A8D8YV74_9HEMI</name>
<dbReference type="EMBL" id="HBUF01509354">
    <property type="protein sequence ID" value="CAG6746365.1"/>
    <property type="molecule type" value="Transcribed_RNA"/>
</dbReference>
<evidence type="ECO:0000313" key="1">
    <source>
        <dbReference type="EMBL" id="CAG6735662.1"/>
    </source>
</evidence>
<dbReference type="EMBL" id="HBUF01396450">
    <property type="protein sequence ID" value="CAG6735666.1"/>
    <property type="molecule type" value="Transcribed_RNA"/>
</dbReference>
<sequence length="112" mass="12896">MVNPRPYLASFPPVLERHLTAISVPIQLILKVLCIPRSVIRQQAMPARRVFPNRSMNHTVIPTQNTKQLPWPVTMHHKGTHNMSAPQLARLPPILYPGPYLKVQRPQNHLHR</sequence>
<dbReference type="EMBL" id="HBUF01062805">
    <property type="protein sequence ID" value="CAG6626531.1"/>
    <property type="molecule type" value="Transcribed_RNA"/>
</dbReference>
<protein>
    <submittedName>
        <fullName evidence="1">Uncharacterized protein</fullName>
    </submittedName>
</protein>
<dbReference type="EMBL" id="HBUF01509356">
    <property type="protein sequence ID" value="CAG6746369.1"/>
    <property type="molecule type" value="Transcribed_RNA"/>
</dbReference>
<dbReference type="EMBL" id="HBUF01509353">
    <property type="protein sequence ID" value="CAG6746363.1"/>
    <property type="molecule type" value="Transcribed_RNA"/>
</dbReference>
<dbReference type="EMBL" id="HBUF01396449">
    <property type="protein sequence ID" value="CAG6735664.1"/>
    <property type="molecule type" value="Transcribed_RNA"/>
</dbReference>
<dbReference type="EMBL" id="HBUF01232071">
    <property type="protein sequence ID" value="CAG6673778.1"/>
    <property type="molecule type" value="Transcribed_RNA"/>
</dbReference>
<organism evidence="1">
    <name type="scientific">Cacopsylla melanoneura</name>
    <dbReference type="NCBI Taxonomy" id="428564"/>
    <lineage>
        <taxon>Eukaryota</taxon>
        <taxon>Metazoa</taxon>
        <taxon>Ecdysozoa</taxon>
        <taxon>Arthropoda</taxon>
        <taxon>Hexapoda</taxon>
        <taxon>Insecta</taxon>
        <taxon>Pterygota</taxon>
        <taxon>Neoptera</taxon>
        <taxon>Paraneoptera</taxon>
        <taxon>Hemiptera</taxon>
        <taxon>Sternorrhyncha</taxon>
        <taxon>Psylloidea</taxon>
        <taxon>Psyllidae</taxon>
        <taxon>Psyllinae</taxon>
        <taxon>Cacopsylla</taxon>
    </lineage>
</organism>
<reference evidence="1" key="1">
    <citation type="submission" date="2021-05" db="EMBL/GenBank/DDBJ databases">
        <authorList>
            <person name="Alioto T."/>
            <person name="Alioto T."/>
            <person name="Gomez Garrido J."/>
        </authorList>
    </citation>
    <scope>NUCLEOTIDE SEQUENCE</scope>
</reference>
<dbReference type="EMBL" id="HBUF01062804">
    <property type="protein sequence ID" value="CAG6626529.1"/>
    <property type="molecule type" value="Transcribed_RNA"/>
</dbReference>